<name>A0AAD6RR32_9ROSI</name>
<gene>
    <name evidence="1" type="ORF">NC653_002862</name>
</gene>
<reference evidence="1 2" key="1">
    <citation type="journal article" date="2023" name="Mol. Ecol. Resour.">
        <title>Chromosome-level genome assembly of a triploid poplar Populus alba 'Berolinensis'.</title>
        <authorList>
            <person name="Chen S."/>
            <person name="Yu Y."/>
            <person name="Wang X."/>
            <person name="Wang S."/>
            <person name="Zhang T."/>
            <person name="Zhou Y."/>
            <person name="He R."/>
            <person name="Meng N."/>
            <person name="Wang Y."/>
            <person name="Liu W."/>
            <person name="Liu Z."/>
            <person name="Liu J."/>
            <person name="Guo Q."/>
            <person name="Huang H."/>
            <person name="Sederoff R.R."/>
            <person name="Wang G."/>
            <person name="Qu G."/>
            <person name="Chen S."/>
        </authorList>
    </citation>
    <scope>NUCLEOTIDE SEQUENCE [LARGE SCALE GENOMIC DNA]</scope>
    <source>
        <strain evidence="1">SC-2020</strain>
    </source>
</reference>
<protein>
    <submittedName>
        <fullName evidence="1">Uncharacterized protein</fullName>
    </submittedName>
</protein>
<dbReference type="Proteomes" id="UP001164929">
    <property type="component" value="Chromosome 1"/>
</dbReference>
<sequence length="65" mass="7396">MHLRCEWFCTRNIDILVLGRIIALHNLILKDLMLLAFEIAIPVIRVPCTSSTPRAMGPEAFGQLY</sequence>
<comment type="caution">
    <text evidence="1">The sequence shown here is derived from an EMBL/GenBank/DDBJ whole genome shotgun (WGS) entry which is preliminary data.</text>
</comment>
<evidence type="ECO:0000313" key="1">
    <source>
        <dbReference type="EMBL" id="KAJ7012955.1"/>
    </source>
</evidence>
<keyword evidence="2" id="KW-1185">Reference proteome</keyword>
<proteinExistence type="predicted"/>
<dbReference type="EMBL" id="JAQIZT010000001">
    <property type="protein sequence ID" value="KAJ7012955.1"/>
    <property type="molecule type" value="Genomic_DNA"/>
</dbReference>
<evidence type="ECO:0000313" key="2">
    <source>
        <dbReference type="Proteomes" id="UP001164929"/>
    </source>
</evidence>
<organism evidence="1 2">
    <name type="scientific">Populus alba x Populus x berolinensis</name>
    <dbReference type="NCBI Taxonomy" id="444605"/>
    <lineage>
        <taxon>Eukaryota</taxon>
        <taxon>Viridiplantae</taxon>
        <taxon>Streptophyta</taxon>
        <taxon>Embryophyta</taxon>
        <taxon>Tracheophyta</taxon>
        <taxon>Spermatophyta</taxon>
        <taxon>Magnoliopsida</taxon>
        <taxon>eudicotyledons</taxon>
        <taxon>Gunneridae</taxon>
        <taxon>Pentapetalae</taxon>
        <taxon>rosids</taxon>
        <taxon>fabids</taxon>
        <taxon>Malpighiales</taxon>
        <taxon>Salicaceae</taxon>
        <taxon>Saliceae</taxon>
        <taxon>Populus</taxon>
    </lineage>
</organism>
<accession>A0AAD6RR32</accession>
<dbReference type="AlphaFoldDB" id="A0AAD6RR32"/>